<dbReference type="AlphaFoldDB" id="A0A2G6PF04"/>
<evidence type="ECO:0000313" key="2">
    <source>
        <dbReference type="Proteomes" id="UP000229278"/>
    </source>
</evidence>
<protein>
    <submittedName>
        <fullName evidence="1">Uncharacterized protein</fullName>
    </submittedName>
</protein>
<sequence length="72" mass="8732">MAGRRWTLQGQELFTEWLDVEEPRRPFWIIEFNDHEIVLRWIRQEGRNLPFILQHNLLASDQGNTSDEPQRT</sequence>
<reference evidence="1 2" key="1">
    <citation type="submission" date="2017-10" db="EMBL/GenBank/DDBJ databases">
        <title>Novel microbial diversity and functional potential in the marine mammal oral microbiome.</title>
        <authorList>
            <person name="Dudek N.K."/>
            <person name="Sun C.L."/>
            <person name="Burstein D."/>
            <person name="Kantor R.S."/>
            <person name="Aliaga Goltsman D.S."/>
            <person name="Bik E.M."/>
            <person name="Thomas B.C."/>
            <person name="Banfield J.F."/>
            <person name="Relman D.A."/>
        </authorList>
    </citation>
    <scope>NUCLEOTIDE SEQUENCE [LARGE SCALE GENOMIC DNA]</scope>
    <source>
        <strain evidence="1">DOLJORAL78_50_517</strain>
    </source>
</reference>
<gene>
    <name evidence="1" type="ORF">CSA09_03550</name>
</gene>
<name>A0A2G6PF04_9GAMM</name>
<dbReference type="Proteomes" id="UP000229278">
    <property type="component" value="Unassembled WGS sequence"/>
</dbReference>
<comment type="caution">
    <text evidence="1">The sequence shown here is derived from an EMBL/GenBank/DDBJ whole genome shotgun (WGS) entry which is preliminary data.</text>
</comment>
<dbReference type="EMBL" id="PDTV01000007">
    <property type="protein sequence ID" value="PIE83151.1"/>
    <property type="molecule type" value="Genomic_DNA"/>
</dbReference>
<accession>A0A2G6PF04</accession>
<evidence type="ECO:0000313" key="1">
    <source>
        <dbReference type="EMBL" id="PIE83151.1"/>
    </source>
</evidence>
<proteinExistence type="predicted"/>
<organism evidence="1 2">
    <name type="scientific">Candidatus Contendibacter odensensis</name>
    <dbReference type="NCBI Taxonomy" id="1400860"/>
    <lineage>
        <taxon>Bacteria</taxon>
        <taxon>Pseudomonadati</taxon>
        <taxon>Pseudomonadota</taxon>
        <taxon>Gammaproteobacteria</taxon>
        <taxon>Candidatus Competibacteraceae</taxon>
        <taxon>Candidatus Contendibacter</taxon>
    </lineage>
</organism>